<evidence type="ECO:0000313" key="7">
    <source>
        <dbReference type="Proteomes" id="UP000243528"/>
    </source>
</evidence>
<gene>
    <name evidence="6" type="ORF">CLV30_105103</name>
</gene>
<dbReference type="EMBL" id="PYGE01000005">
    <property type="protein sequence ID" value="PSL04637.1"/>
    <property type="molecule type" value="Genomic_DNA"/>
</dbReference>
<dbReference type="Pfam" id="PF03965">
    <property type="entry name" value="Penicillinase_R"/>
    <property type="match status" value="1"/>
</dbReference>
<dbReference type="OrthoDB" id="9813987at2"/>
<keyword evidence="7" id="KW-1185">Reference proteome</keyword>
<dbReference type="PIRSF" id="PIRSF019455">
    <property type="entry name" value="CopR_AtkY"/>
    <property type="match status" value="1"/>
</dbReference>
<comment type="caution">
    <text evidence="6">The sequence shown here is derived from an EMBL/GenBank/DDBJ whole genome shotgun (WGS) entry which is preliminary data.</text>
</comment>
<dbReference type="InterPro" id="IPR036390">
    <property type="entry name" value="WH_DNA-bd_sf"/>
</dbReference>
<keyword evidence="4" id="KW-0804">Transcription</keyword>
<sequence>MVGRTRLGELERVIMDQLWTLDSPATVRQVHEALSDSRDVAYTTVMTVLDRLARKGSVEQIRDGRAYRYRPAVSRDELTAELMHQALDTVDGSDRMAALLRFVGSASADDADAIRAALAELENGRPEQSPGRAESDRTDGTAGSPP</sequence>
<dbReference type="InterPro" id="IPR036388">
    <property type="entry name" value="WH-like_DNA-bd_sf"/>
</dbReference>
<organism evidence="6 7">
    <name type="scientific">Haloactinopolyspora alba</name>
    <dbReference type="NCBI Taxonomy" id="648780"/>
    <lineage>
        <taxon>Bacteria</taxon>
        <taxon>Bacillati</taxon>
        <taxon>Actinomycetota</taxon>
        <taxon>Actinomycetes</taxon>
        <taxon>Jiangellales</taxon>
        <taxon>Jiangellaceae</taxon>
        <taxon>Haloactinopolyspora</taxon>
    </lineage>
</organism>
<keyword evidence="3" id="KW-0238">DNA-binding</keyword>
<dbReference type="SUPFAM" id="SSF46785">
    <property type="entry name" value="Winged helix' DNA-binding domain"/>
    <property type="match status" value="1"/>
</dbReference>
<evidence type="ECO:0000256" key="5">
    <source>
        <dbReference type="SAM" id="MobiDB-lite"/>
    </source>
</evidence>
<dbReference type="GO" id="GO:0045892">
    <property type="term" value="P:negative regulation of DNA-templated transcription"/>
    <property type="evidence" value="ECO:0007669"/>
    <property type="project" value="InterPro"/>
</dbReference>
<dbReference type="Gene3D" id="6.10.140.850">
    <property type="match status" value="1"/>
</dbReference>
<feature type="region of interest" description="Disordered" evidence="5">
    <location>
        <begin position="120"/>
        <end position="146"/>
    </location>
</feature>
<dbReference type="GO" id="GO:0003677">
    <property type="term" value="F:DNA binding"/>
    <property type="evidence" value="ECO:0007669"/>
    <property type="project" value="UniProtKB-KW"/>
</dbReference>
<evidence type="ECO:0000256" key="1">
    <source>
        <dbReference type="ARBA" id="ARBA00011046"/>
    </source>
</evidence>
<name>A0A2P8E5E7_9ACTN</name>
<keyword evidence="2" id="KW-0805">Transcription regulation</keyword>
<dbReference type="RefSeq" id="WP_106536839.1">
    <property type="nucleotide sequence ID" value="NZ_PYGE01000005.1"/>
</dbReference>
<evidence type="ECO:0000256" key="4">
    <source>
        <dbReference type="ARBA" id="ARBA00023163"/>
    </source>
</evidence>
<evidence type="ECO:0000313" key="6">
    <source>
        <dbReference type="EMBL" id="PSL04637.1"/>
    </source>
</evidence>
<dbReference type="Proteomes" id="UP000243528">
    <property type="component" value="Unassembled WGS sequence"/>
</dbReference>
<dbReference type="AlphaFoldDB" id="A0A2P8E5E7"/>
<dbReference type="Gene3D" id="1.10.10.10">
    <property type="entry name" value="Winged helix-like DNA-binding domain superfamily/Winged helix DNA-binding domain"/>
    <property type="match status" value="1"/>
</dbReference>
<evidence type="ECO:0000256" key="2">
    <source>
        <dbReference type="ARBA" id="ARBA00023015"/>
    </source>
</evidence>
<comment type="similarity">
    <text evidence="1">Belongs to the BlaI transcriptional regulatory family.</text>
</comment>
<proteinExistence type="inferred from homology"/>
<dbReference type="InterPro" id="IPR005650">
    <property type="entry name" value="BlaI_family"/>
</dbReference>
<evidence type="ECO:0000256" key="3">
    <source>
        <dbReference type="ARBA" id="ARBA00023125"/>
    </source>
</evidence>
<reference evidence="6 7" key="1">
    <citation type="submission" date="2018-03" db="EMBL/GenBank/DDBJ databases">
        <title>Genomic Encyclopedia of Archaeal and Bacterial Type Strains, Phase II (KMG-II): from individual species to whole genera.</title>
        <authorList>
            <person name="Goeker M."/>
        </authorList>
    </citation>
    <scope>NUCLEOTIDE SEQUENCE [LARGE SCALE GENOMIC DNA]</scope>
    <source>
        <strain evidence="6 7">DSM 45211</strain>
    </source>
</reference>
<accession>A0A2P8E5E7</accession>
<protein>
    <submittedName>
        <fullName evidence="6">Putative transcriptional regulator</fullName>
    </submittedName>
</protein>